<feature type="domain" description="A-kinase anchor protein 2 C-terminal" evidence="3">
    <location>
        <begin position="830"/>
        <end position="947"/>
    </location>
</feature>
<feature type="region of interest" description="Disordered" evidence="2">
    <location>
        <begin position="633"/>
        <end position="660"/>
    </location>
</feature>
<dbReference type="AlphaFoldDB" id="A0AAW1C1F1"/>
<feature type="compositionally biased region" description="Polar residues" evidence="2">
    <location>
        <begin position="553"/>
        <end position="563"/>
    </location>
</feature>
<feature type="region of interest" description="Disordered" evidence="2">
    <location>
        <begin position="52"/>
        <end position="71"/>
    </location>
</feature>
<sequence>MASPTGECCGQGGVILPVEGQYRKGEIESIRGRSVGERTISHMTTEALFLPPFDSGLEHSNQKSSDRDEFRQMVGTKDVVKDVSITTEANHPLITPLEDANSLIAKKNTLEESSNLIQKDAPVEKASSSPVMLSQGINMAPVYHQLDQGQENSHIKMPNVCSEQQKEENTSCQLAQGENGSCLEGHDSTLNVFPELKRSNGISIQEVQGVESELYHCSDKGPVVPDDFLKPLECVQETKKNPLVYDETASDIASEQQTSNDISNQPDQRIEDDTVDHSVQSFDVNSDSPEKPELPSSLKQIPACQEKSKGLTSPKSLNLLYLQTNSQIQTGEGECFISNHSNVDLTDELQGTFHPTNIHEEIKSSGQKITEPGNEVKMPNRENDQLLLASEDYQDHLNGQFLRKALEDNSQATDEQVTQDSSCSPNSSSLALAGSQLDVDFCCQQRASDTGCDTLPQKVLAQSPVATNDSCGPAHQGLAPVCDGQDRGGLAIHESRGAGNNNQSPGAVGAECVLESERQKEATRDSEPGENTSQPEGTENLTGANKLDKAFPDSQSLTGTSDPTCPKEAAGAMVLASAEDLLDTRNRVDSRGLANASLANGLDIVTELSGLSPTPRKGLLLDVEDPTTTRDLVSPADPTLAASPAEQHLVTEESNCPTDLMGNNTYEPENPSETPIEREIRVHLEREELLRRERGLGSSRGTQEYVEVCIKPILNQSMTSSLMPKEKERQWAGVQMQREIQRECRREEDLVQLGKVRGTYDRGTPQELQEKKMVFEQHSHPETPDFKKMVHGSSNNSCTENARGPSFAEANRMSNMIILDSGLLAEPKQHMPGTATLASSFVCLRAKSSQSLLEQEVREVQERERELQRQRFVLYGSPLPCQPAEDSNQAEEVPSPPERPSCKKLEVTWPPQSTSENIQVNGLHQVERSPRLLRRQRSALIQRWESGAIGNEENQD</sequence>
<feature type="compositionally biased region" description="Polar residues" evidence="2">
    <location>
        <begin position="529"/>
        <end position="543"/>
    </location>
</feature>
<dbReference type="Pfam" id="PF15304">
    <property type="entry name" value="AKAP2_C"/>
    <property type="match status" value="1"/>
</dbReference>
<keyword evidence="1" id="KW-0175">Coiled coil</keyword>
<evidence type="ECO:0000313" key="4">
    <source>
        <dbReference type="EMBL" id="KAK9407702.1"/>
    </source>
</evidence>
<dbReference type="Proteomes" id="UP001474421">
    <property type="component" value="Unassembled WGS sequence"/>
</dbReference>
<name>A0AAW1C1F1_CROAD</name>
<proteinExistence type="predicted"/>
<feature type="compositionally biased region" description="Basic and acidic residues" evidence="2">
    <location>
        <begin position="56"/>
        <end position="71"/>
    </location>
</feature>
<evidence type="ECO:0000259" key="3">
    <source>
        <dbReference type="Pfam" id="PF15304"/>
    </source>
</evidence>
<reference evidence="4 5" key="1">
    <citation type="journal article" date="2024" name="Proc. Natl. Acad. Sci. U.S.A.">
        <title>The genetic regulatory architecture and epigenomic basis for age-related changes in rattlesnake venom.</title>
        <authorList>
            <person name="Hogan M.P."/>
            <person name="Holding M.L."/>
            <person name="Nystrom G.S."/>
            <person name="Colston T.J."/>
            <person name="Bartlett D.A."/>
            <person name="Mason A.J."/>
            <person name="Ellsworth S.A."/>
            <person name="Rautsaw R.M."/>
            <person name="Lawrence K.C."/>
            <person name="Strickland J.L."/>
            <person name="He B."/>
            <person name="Fraser P."/>
            <person name="Margres M.J."/>
            <person name="Gilbert D.M."/>
            <person name="Gibbs H.L."/>
            <person name="Parkinson C.L."/>
            <person name="Rokyta D.R."/>
        </authorList>
    </citation>
    <scope>NUCLEOTIDE SEQUENCE [LARGE SCALE GENOMIC DNA]</scope>
    <source>
        <strain evidence="4">DRR0105</strain>
    </source>
</reference>
<feature type="region of interest" description="Disordered" evidence="2">
    <location>
        <begin position="878"/>
        <end position="905"/>
    </location>
</feature>
<feature type="compositionally biased region" description="Basic and acidic residues" evidence="2">
    <location>
        <begin position="516"/>
        <end position="527"/>
    </location>
</feature>
<dbReference type="InterPro" id="IPR029304">
    <property type="entry name" value="AKAP2_C"/>
</dbReference>
<evidence type="ECO:0000313" key="5">
    <source>
        <dbReference type="Proteomes" id="UP001474421"/>
    </source>
</evidence>
<comment type="caution">
    <text evidence="4">The sequence shown here is derived from an EMBL/GenBank/DDBJ whole genome shotgun (WGS) entry which is preliminary data.</text>
</comment>
<dbReference type="PANTHER" id="PTHR18839:SF0">
    <property type="entry name" value="MITOTIC INTERACTOR AND SUBSTRATE OF PLK1 ISOFORM X1-RELATED"/>
    <property type="match status" value="1"/>
</dbReference>
<dbReference type="PANTHER" id="PTHR18839">
    <property type="entry name" value="MITOTIC INTERACTOR AND SUBSTRATE OF PLK1 MISP FAMILY MEMBER"/>
    <property type="match status" value="1"/>
</dbReference>
<feature type="region of interest" description="Disordered" evidence="2">
    <location>
        <begin position="280"/>
        <end position="310"/>
    </location>
</feature>
<feature type="region of interest" description="Disordered" evidence="2">
    <location>
        <begin position="516"/>
        <end position="565"/>
    </location>
</feature>
<dbReference type="EMBL" id="JAOTOJ010000002">
    <property type="protein sequence ID" value="KAK9407702.1"/>
    <property type="molecule type" value="Genomic_DNA"/>
</dbReference>
<feature type="region of interest" description="Disordered" evidence="2">
    <location>
        <begin position="409"/>
        <end position="428"/>
    </location>
</feature>
<evidence type="ECO:0000256" key="1">
    <source>
        <dbReference type="ARBA" id="ARBA00023054"/>
    </source>
</evidence>
<organism evidence="4 5">
    <name type="scientific">Crotalus adamanteus</name>
    <name type="common">Eastern diamondback rattlesnake</name>
    <dbReference type="NCBI Taxonomy" id="8729"/>
    <lineage>
        <taxon>Eukaryota</taxon>
        <taxon>Metazoa</taxon>
        <taxon>Chordata</taxon>
        <taxon>Craniata</taxon>
        <taxon>Vertebrata</taxon>
        <taxon>Euteleostomi</taxon>
        <taxon>Lepidosauria</taxon>
        <taxon>Squamata</taxon>
        <taxon>Bifurcata</taxon>
        <taxon>Unidentata</taxon>
        <taxon>Episquamata</taxon>
        <taxon>Toxicofera</taxon>
        <taxon>Serpentes</taxon>
        <taxon>Colubroidea</taxon>
        <taxon>Viperidae</taxon>
        <taxon>Crotalinae</taxon>
        <taxon>Crotalus</taxon>
    </lineage>
</organism>
<accession>A0AAW1C1F1</accession>
<dbReference type="InterPro" id="IPR042779">
    <property type="entry name" value="MISP/MISP3-like"/>
</dbReference>
<feature type="region of interest" description="Disordered" evidence="2">
    <location>
        <begin position="782"/>
        <end position="801"/>
    </location>
</feature>
<feature type="compositionally biased region" description="Polar residues" evidence="2">
    <location>
        <begin position="409"/>
        <end position="420"/>
    </location>
</feature>
<gene>
    <name evidence="4" type="ORF">NXF25_006476</name>
</gene>
<protein>
    <recommendedName>
        <fullName evidence="3">A-kinase anchor protein 2 C-terminal domain-containing protein</fullName>
    </recommendedName>
</protein>
<evidence type="ECO:0000256" key="2">
    <source>
        <dbReference type="SAM" id="MobiDB-lite"/>
    </source>
</evidence>
<keyword evidence="5" id="KW-1185">Reference proteome</keyword>